<dbReference type="GO" id="GO:0071732">
    <property type="term" value="P:cellular response to nitric oxide"/>
    <property type="evidence" value="ECO:0007669"/>
    <property type="project" value="UniProtKB-ARBA"/>
</dbReference>
<evidence type="ECO:0000256" key="3">
    <source>
        <dbReference type="ARBA" id="ARBA00012282"/>
    </source>
</evidence>
<dbReference type="InterPro" id="IPR029787">
    <property type="entry name" value="Nucleotide_cyclase"/>
</dbReference>
<dbReference type="PANTHER" id="PTHR44757:SF2">
    <property type="entry name" value="BIOFILM ARCHITECTURE MAINTENANCE PROTEIN MBAA"/>
    <property type="match status" value="1"/>
</dbReference>
<dbReference type="PANTHER" id="PTHR44757">
    <property type="entry name" value="DIGUANYLATE CYCLASE DGCP"/>
    <property type="match status" value="1"/>
</dbReference>
<dbReference type="PROSITE" id="PS50883">
    <property type="entry name" value="EAL"/>
    <property type="match status" value="1"/>
</dbReference>
<accession>A0A1I6C6X8</accession>
<dbReference type="InterPro" id="IPR000014">
    <property type="entry name" value="PAS"/>
</dbReference>
<feature type="transmembrane region" description="Helical" evidence="7">
    <location>
        <begin position="107"/>
        <end position="124"/>
    </location>
</feature>
<keyword evidence="7" id="KW-0812">Transmembrane</keyword>
<dbReference type="InterPro" id="IPR013656">
    <property type="entry name" value="PAS_4"/>
</dbReference>
<feature type="transmembrane region" description="Helical" evidence="7">
    <location>
        <begin position="77"/>
        <end position="101"/>
    </location>
</feature>
<dbReference type="PROSITE" id="PS50112">
    <property type="entry name" value="PAS"/>
    <property type="match status" value="2"/>
</dbReference>
<comment type="subcellular location">
    <subcellularLocation>
        <location evidence="2">Cell inner membrane</location>
    </subcellularLocation>
</comment>
<comment type="catalytic activity">
    <reaction evidence="6">
        <text>3',3'-c-di-GMP + H2O = 5'-phosphoguanylyl(3'-&gt;5')guanosine + H(+)</text>
        <dbReference type="Rhea" id="RHEA:24902"/>
        <dbReference type="ChEBI" id="CHEBI:15377"/>
        <dbReference type="ChEBI" id="CHEBI:15378"/>
        <dbReference type="ChEBI" id="CHEBI:58754"/>
        <dbReference type="ChEBI" id="CHEBI:58805"/>
        <dbReference type="EC" id="3.1.4.52"/>
    </reaction>
    <physiologicalReaction direction="left-to-right" evidence="6">
        <dbReference type="Rhea" id="RHEA:24903"/>
    </physiologicalReaction>
</comment>
<dbReference type="NCBIfam" id="TIGR00254">
    <property type="entry name" value="GGDEF"/>
    <property type="match status" value="1"/>
</dbReference>
<feature type="transmembrane region" description="Helical" evidence="7">
    <location>
        <begin position="162"/>
        <end position="185"/>
    </location>
</feature>
<feature type="transmembrane region" description="Helical" evidence="7">
    <location>
        <begin position="131"/>
        <end position="156"/>
    </location>
</feature>
<sequence>MINTTHNLRLQVWLYLLFISGLLTGLLGFVGQVWPGLAIPESLMVTMRGSLVLILGSLVMLSLMLQSRPLRYLSGSLLSIVGGYYAVRQLLAIAGLMAPAAQSSGEIAPMVCSLLWGLGGLIGTETRLRRLFAMLISCMGMAIGGYVLLMFLFAGGGESPPLIIGFTRIGAIFCLVFAAALALLCRLPWSQIERMELSAASGGALAVFGTFFLLVMASGGIHQERHNSARALVQHYAGMLEYELESSAELIGRMADRWAALDLEVPAALQRTELKRYFTDITALKSLLVLGRDGRTLLHESSNTGEQHWLARQMANPPMAQWINTVRAQGLTAAWHIPDNSRPLHAVLMIVPEGSTEALFFATFDLDPMWQPVAPASDNEFDFTLVSRPDSPSLKHAQRLEVFEHASVTLPGGPTLTVTASAGPASMRTLPGMLIPSILVLGLLVSYLLTIGRIVAVKQRQSTGALHTEEQRFRSLFDQSPDAVFEFTREGRCVALNDRAKFITGINDQDLGELHYQSLLTGRVMSRMDFETLDAAFQRTIEGSAQTFSVKFLNISGQWRDYECSFMPMLVNNAVVGLYSVVKDITERLQAQENQRLLTRSLESSDNAVLVVDVRDPVMPVVFVNAAFASMTGCSREEARASTLSMITGSMEEPRDVELIRTTIANGEAATFTVRNLRRNGMTFWNQLSLAPIKDEDGGITHYTVIMKDVSEKKEHEHQLAYQATHDALTGLANRALLEDRLEHDIQLARRSGKQLAVMFIDLDSFKPINDTLGHRIGDQILINVARRLSCAIRPTDTLARFGGDEFVLLLPNLETEGEAELVADRILHEVGQAHRVGSHELHVTASIGISFLPQDPDAPTRMLQQADMAMYKAKQQGRNAYVIFSGDLDEKLSSGVTLRNELQEALRDDQLFLNYQPKVDQYGRFCGLEALVRWRHPIKGLISPARFIPIAEETGQIMHLGHWVITQACRDARQLLDLGLLNHRVAVNLSPLQFHRPGFLASLQDILYRTSLPASCLELELTESILMRNSDAAIETLNTLKRMGITTSIDDFGTGYSSFSYLKDLPVESVKIDRNFVDNVISNRKDAAVCRGIIATASELGMTVVAEGVENREQFELLRGYGCDAFQGYYFSRPMGLDELIDWVRQHQNSDAV</sequence>
<proteinExistence type="predicted"/>
<dbReference type="EMBL" id="FOYD01000015">
    <property type="protein sequence ID" value="SFQ88894.1"/>
    <property type="molecule type" value="Genomic_DNA"/>
</dbReference>
<feature type="domain" description="EAL" evidence="10">
    <location>
        <begin position="896"/>
        <end position="1149"/>
    </location>
</feature>
<gene>
    <name evidence="12" type="ORF">SAMN05216578_1159</name>
</gene>
<keyword evidence="7" id="KW-0472">Membrane</keyword>
<dbReference type="InterPro" id="IPR000700">
    <property type="entry name" value="PAS-assoc_C"/>
</dbReference>
<feature type="transmembrane region" description="Helical" evidence="7">
    <location>
        <begin position="12"/>
        <end position="34"/>
    </location>
</feature>
<evidence type="ECO:0000313" key="12">
    <source>
        <dbReference type="EMBL" id="SFQ88894.1"/>
    </source>
</evidence>
<dbReference type="GO" id="GO:0071111">
    <property type="term" value="F:cyclic-guanylate-specific phosphodiesterase activity"/>
    <property type="evidence" value="ECO:0007669"/>
    <property type="project" value="UniProtKB-EC"/>
</dbReference>
<dbReference type="NCBIfam" id="TIGR00229">
    <property type="entry name" value="sensory_box"/>
    <property type="match status" value="2"/>
</dbReference>
<evidence type="ECO:0000259" key="10">
    <source>
        <dbReference type="PROSITE" id="PS50883"/>
    </source>
</evidence>
<dbReference type="PROSITE" id="PS50113">
    <property type="entry name" value="PAC"/>
    <property type="match status" value="1"/>
</dbReference>
<dbReference type="InterPro" id="IPR052155">
    <property type="entry name" value="Biofilm_reg_signaling"/>
</dbReference>
<dbReference type="Gene3D" id="3.20.20.450">
    <property type="entry name" value="EAL domain"/>
    <property type="match status" value="1"/>
</dbReference>
<organism evidence="12 13">
    <name type="scientific">Halopseudomonas formosensis</name>
    <dbReference type="NCBI Taxonomy" id="1002526"/>
    <lineage>
        <taxon>Bacteria</taxon>
        <taxon>Pseudomonadati</taxon>
        <taxon>Pseudomonadota</taxon>
        <taxon>Gammaproteobacteria</taxon>
        <taxon>Pseudomonadales</taxon>
        <taxon>Pseudomonadaceae</taxon>
        <taxon>Halopseudomonas</taxon>
    </lineage>
</organism>
<evidence type="ECO:0000259" key="8">
    <source>
        <dbReference type="PROSITE" id="PS50112"/>
    </source>
</evidence>
<dbReference type="InterPro" id="IPR000160">
    <property type="entry name" value="GGDEF_dom"/>
</dbReference>
<keyword evidence="5" id="KW-0808">Transferase</keyword>
<dbReference type="Gene3D" id="3.30.70.270">
    <property type="match status" value="1"/>
</dbReference>
<dbReference type="InterPro" id="IPR001633">
    <property type="entry name" value="EAL_dom"/>
</dbReference>
<dbReference type="RefSeq" id="WP_177197887.1">
    <property type="nucleotide sequence ID" value="NZ_FOYD01000015.1"/>
</dbReference>
<feature type="domain" description="PAC" evidence="9">
    <location>
        <begin position="670"/>
        <end position="722"/>
    </location>
</feature>
<dbReference type="SUPFAM" id="SSF141868">
    <property type="entry name" value="EAL domain-like"/>
    <property type="match status" value="1"/>
</dbReference>
<evidence type="ECO:0000256" key="6">
    <source>
        <dbReference type="ARBA" id="ARBA00051114"/>
    </source>
</evidence>
<feature type="domain" description="PAS" evidence="8">
    <location>
        <begin position="469"/>
        <end position="544"/>
    </location>
</feature>
<dbReference type="CDD" id="cd01949">
    <property type="entry name" value="GGDEF"/>
    <property type="match status" value="1"/>
</dbReference>
<dbReference type="InterPro" id="IPR035965">
    <property type="entry name" value="PAS-like_dom_sf"/>
</dbReference>
<evidence type="ECO:0000256" key="5">
    <source>
        <dbReference type="ARBA" id="ARBA00022777"/>
    </source>
</evidence>
<dbReference type="FunFam" id="3.20.20.450:FF:000001">
    <property type="entry name" value="Cyclic di-GMP phosphodiesterase yahA"/>
    <property type="match status" value="1"/>
</dbReference>
<dbReference type="SMART" id="SM00052">
    <property type="entry name" value="EAL"/>
    <property type="match status" value="1"/>
</dbReference>
<dbReference type="Pfam" id="PF00563">
    <property type="entry name" value="EAL"/>
    <property type="match status" value="1"/>
</dbReference>
<dbReference type="Pfam" id="PF08448">
    <property type="entry name" value="PAS_4"/>
    <property type="match status" value="1"/>
</dbReference>
<protein>
    <recommendedName>
        <fullName evidence="3">cyclic-guanylate-specific phosphodiesterase</fullName>
        <ecNumber evidence="3">3.1.4.52</ecNumber>
    </recommendedName>
</protein>
<dbReference type="Proteomes" id="UP000242815">
    <property type="component" value="Unassembled WGS sequence"/>
</dbReference>
<dbReference type="STRING" id="1002526.SAMN05216578_1159"/>
<dbReference type="PROSITE" id="PS50887">
    <property type="entry name" value="GGDEF"/>
    <property type="match status" value="1"/>
</dbReference>
<dbReference type="InterPro" id="IPR035919">
    <property type="entry name" value="EAL_sf"/>
</dbReference>
<evidence type="ECO:0000256" key="4">
    <source>
        <dbReference type="ARBA" id="ARBA00022636"/>
    </source>
</evidence>
<reference evidence="12 13" key="1">
    <citation type="submission" date="2016-10" db="EMBL/GenBank/DDBJ databases">
        <authorList>
            <person name="de Groot N.N."/>
        </authorList>
    </citation>
    <scope>NUCLEOTIDE SEQUENCE [LARGE SCALE GENOMIC DNA]</scope>
    <source>
        <strain evidence="12 13">JCM 18415</strain>
    </source>
</reference>
<dbReference type="Pfam" id="PF00990">
    <property type="entry name" value="GGDEF"/>
    <property type="match status" value="1"/>
</dbReference>
<name>A0A1I6C6X8_9GAMM</name>
<feature type="transmembrane region" description="Helical" evidence="7">
    <location>
        <begin position="197"/>
        <end position="221"/>
    </location>
</feature>
<dbReference type="SMART" id="SM00086">
    <property type="entry name" value="PAC"/>
    <property type="match status" value="2"/>
</dbReference>
<feature type="domain" description="PAS" evidence="8">
    <location>
        <begin position="594"/>
        <end position="664"/>
    </location>
</feature>
<evidence type="ECO:0000256" key="1">
    <source>
        <dbReference type="ARBA" id="ARBA00001946"/>
    </source>
</evidence>
<dbReference type="Gene3D" id="3.30.450.20">
    <property type="entry name" value="PAS domain"/>
    <property type="match status" value="2"/>
</dbReference>
<evidence type="ECO:0000259" key="11">
    <source>
        <dbReference type="PROSITE" id="PS50887"/>
    </source>
</evidence>
<feature type="transmembrane region" description="Helical" evidence="7">
    <location>
        <begin position="46"/>
        <end position="65"/>
    </location>
</feature>
<evidence type="ECO:0000256" key="7">
    <source>
        <dbReference type="SAM" id="Phobius"/>
    </source>
</evidence>
<keyword evidence="5" id="KW-0418">Kinase</keyword>
<dbReference type="CDD" id="cd00130">
    <property type="entry name" value="PAS"/>
    <property type="match status" value="1"/>
</dbReference>
<evidence type="ECO:0000256" key="2">
    <source>
        <dbReference type="ARBA" id="ARBA00004533"/>
    </source>
</evidence>
<dbReference type="SUPFAM" id="SSF55073">
    <property type="entry name" value="Nucleotide cyclase"/>
    <property type="match status" value="1"/>
</dbReference>
<dbReference type="InterPro" id="IPR001610">
    <property type="entry name" value="PAC"/>
</dbReference>
<dbReference type="CDD" id="cd01948">
    <property type="entry name" value="EAL"/>
    <property type="match status" value="1"/>
</dbReference>
<dbReference type="SUPFAM" id="SSF55785">
    <property type="entry name" value="PYP-like sensor domain (PAS domain)"/>
    <property type="match status" value="2"/>
</dbReference>
<dbReference type="GO" id="GO:0005886">
    <property type="term" value="C:plasma membrane"/>
    <property type="evidence" value="ECO:0007669"/>
    <property type="project" value="UniProtKB-SubCell"/>
</dbReference>
<keyword evidence="7" id="KW-1133">Transmembrane helix</keyword>
<dbReference type="GO" id="GO:0016301">
    <property type="term" value="F:kinase activity"/>
    <property type="evidence" value="ECO:0007669"/>
    <property type="project" value="UniProtKB-KW"/>
</dbReference>
<dbReference type="Pfam" id="PF13426">
    <property type="entry name" value="PAS_9"/>
    <property type="match status" value="1"/>
</dbReference>
<feature type="domain" description="GGDEF" evidence="11">
    <location>
        <begin position="754"/>
        <end position="887"/>
    </location>
</feature>
<dbReference type="InterPro" id="IPR043128">
    <property type="entry name" value="Rev_trsase/Diguanyl_cyclase"/>
</dbReference>
<dbReference type="AlphaFoldDB" id="A0A1I6C6X8"/>
<evidence type="ECO:0000313" key="13">
    <source>
        <dbReference type="Proteomes" id="UP000242815"/>
    </source>
</evidence>
<dbReference type="SMART" id="SM00267">
    <property type="entry name" value="GGDEF"/>
    <property type="match status" value="1"/>
</dbReference>
<dbReference type="EC" id="3.1.4.52" evidence="3"/>
<dbReference type="SMART" id="SM00091">
    <property type="entry name" value="PAS"/>
    <property type="match status" value="2"/>
</dbReference>
<comment type="cofactor">
    <cofactor evidence="1">
        <name>Mg(2+)</name>
        <dbReference type="ChEBI" id="CHEBI:18420"/>
    </cofactor>
</comment>
<evidence type="ECO:0000259" key="9">
    <source>
        <dbReference type="PROSITE" id="PS50113"/>
    </source>
</evidence>
<keyword evidence="4" id="KW-0973">c-di-GMP</keyword>
<dbReference type="FunFam" id="3.30.70.270:FF:000001">
    <property type="entry name" value="Diguanylate cyclase domain protein"/>
    <property type="match status" value="1"/>
</dbReference>